<reference evidence="2 3" key="1">
    <citation type="submission" date="2024-07" db="EMBL/GenBank/DDBJ databases">
        <title>Section-level genome sequencing and comparative genomics of Aspergillus sections Usti and Cavernicolus.</title>
        <authorList>
            <consortium name="Lawrence Berkeley National Laboratory"/>
            <person name="Nybo J.L."/>
            <person name="Vesth T.C."/>
            <person name="Theobald S."/>
            <person name="Frisvad J.C."/>
            <person name="Larsen T.O."/>
            <person name="Kjaerboelling I."/>
            <person name="Rothschild-Mancinelli K."/>
            <person name="Lyhne E.K."/>
            <person name="Kogle M.E."/>
            <person name="Barry K."/>
            <person name="Clum A."/>
            <person name="Na H."/>
            <person name="Ledsgaard L."/>
            <person name="Lin J."/>
            <person name="Lipzen A."/>
            <person name="Kuo A."/>
            <person name="Riley R."/>
            <person name="Mondo S."/>
            <person name="LaButti K."/>
            <person name="Haridas S."/>
            <person name="Pangalinan J."/>
            <person name="Salamov A.A."/>
            <person name="Simmons B.A."/>
            <person name="Magnuson J.K."/>
            <person name="Chen J."/>
            <person name="Drula E."/>
            <person name="Henrissat B."/>
            <person name="Wiebenga A."/>
            <person name="Lubbers R.J."/>
            <person name="Gomes A.C."/>
            <person name="Makela M.R."/>
            <person name="Stajich J."/>
            <person name="Grigoriev I.V."/>
            <person name="Mortensen U.H."/>
            <person name="De vries R.P."/>
            <person name="Baker S.E."/>
            <person name="Andersen M.R."/>
        </authorList>
    </citation>
    <scope>NUCLEOTIDE SEQUENCE [LARGE SCALE GENOMIC DNA]</scope>
    <source>
        <strain evidence="2 3">CBS 600.67</strain>
    </source>
</reference>
<keyword evidence="1" id="KW-0812">Transmembrane</keyword>
<keyword evidence="1" id="KW-1133">Transmembrane helix</keyword>
<feature type="non-terminal residue" evidence="2">
    <location>
        <position position="73"/>
    </location>
</feature>
<dbReference type="Proteomes" id="UP001610335">
    <property type="component" value="Unassembled WGS sequence"/>
</dbReference>
<evidence type="ECO:0000313" key="2">
    <source>
        <dbReference type="EMBL" id="KAL2811816.1"/>
    </source>
</evidence>
<organism evidence="2 3">
    <name type="scientific">Aspergillus cavernicola</name>
    <dbReference type="NCBI Taxonomy" id="176166"/>
    <lineage>
        <taxon>Eukaryota</taxon>
        <taxon>Fungi</taxon>
        <taxon>Dikarya</taxon>
        <taxon>Ascomycota</taxon>
        <taxon>Pezizomycotina</taxon>
        <taxon>Eurotiomycetes</taxon>
        <taxon>Eurotiomycetidae</taxon>
        <taxon>Eurotiales</taxon>
        <taxon>Aspergillaceae</taxon>
        <taxon>Aspergillus</taxon>
        <taxon>Aspergillus subgen. Nidulantes</taxon>
    </lineage>
</organism>
<feature type="transmembrane region" description="Helical" evidence="1">
    <location>
        <begin position="12"/>
        <end position="30"/>
    </location>
</feature>
<evidence type="ECO:0000313" key="3">
    <source>
        <dbReference type="Proteomes" id="UP001610335"/>
    </source>
</evidence>
<keyword evidence="3" id="KW-1185">Reference proteome</keyword>
<accession>A0ABR4H8M9</accession>
<proteinExistence type="predicted"/>
<protein>
    <submittedName>
        <fullName evidence="2">Uncharacterized protein</fullName>
    </submittedName>
</protein>
<evidence type="ECO:0000256" key="1">
    <source>
        <dbReference type="SAM" id="Phobius"/>
    </source>
</evidence>
<keyword evidence="1" id="KW-0472">Membrane</keyword>
<gene>
    <name evidence="2" type="ORF">BDW59DRAFT_155458</name>
</gene>
<feature type="transmembrane region" description="Helical" evidence="1">
    <location>
        <begin position="42"/>
        <end position="65"/>
    </location>
</feature>
<name>A0ABR4H8M9_9EURO</name>
<dbReference type="EMBL" id="JBFXLS010000220">
    <property type="protein sequence ID" value="KAL2811816.1"/>
    <property type="molecule type" value="Genomic_DNA"/>
</dbReference>
<sequence length="73" mass="8118">MIIAFAMSYHHIAAMTVVPIHLSIISPDMMALENTLSLSNTIIFQVYLAVHVPTADSLIWLISALRTCLEHLI</sequence>
<comment type="caution">
    <text evidence="2">The sequence shown here is derived from an EMBL/GenBank/DDBJ whole genome shotgun (WGS) entry which is preliminary data.</text>
</comment>